<dbReference type="Proteomes" id="UP001227230">
    <property type="component" value="Chromosome 18"/>
</dbReference>
<proteinExistence type="predicted"/>
<protein>
    <submittedName>
        <fullName evidence="3">Uncharacterized protein</fullName>
    </submittedName>
</protein>
<evidence type="ECO:0000313" key="4">
    <source>
        <dbReference type="Proteomes" id="UP001227230"/>
    </source>
</evidence>
<feature type="compositionally biased region" description="Polar residues" evidence="1">
    <location>
        <begin position="132"/>
        <end position="141"/>
    </location>
</feature>
<reference evidence="3 4" key="1">
    <citation type="journal article" date="2023" name="Hortic Res">
        <title>The complete reference genome for grapevine (Vitis vinifera L.) genetics and breeding.</title>
        <authorList>
            <person name="Shi X."/>
            <person name="Cao S."/>
            <person name="Wang X."/>
            <person name="Huang S."/>
            <person name="Wang Y."/>
            <person name="Liu Z."/>
            <person name="Liu W."/>
            <person name="Leng X."/>
            <person name="Peng Y."/>
            <person name="Wang N."/>
            <person name="Wang Y."/>
            <person name="Ma Z."/>
            <person name="Xu X."/>
            <person name="Zhang F."/>
            <person name="Xue H."/>
            <person name="Zhong H."/>
            <person name="Wang Y."/>
            <person name="Zhang K."/>
            <person name="Velt A."/>
            <person name="Avia K."/>
            <person name="Holtgrawe D."/>
            <person name="Grimplet J."/>
            <person name="Matus J.T."/>
            <person name="Ware D."/>
            <person name="Wu X."/>
            <person name="Wang H."/>
            <person name="Liu C."/>
            <person name="Fang Y."/>
            <person name="Rustenholz C."/>
            <person name="Cheng Z."/>
            <person name="Xiao H."/>
            <person name="Zhou Y."/>
        </authorList>
    </citation>
    <scope>NUCLEOTIDE SEQUENCE [LARGE SCALE GENOMIC DNA]</scope>
    <source>
        <strain evidence="4">cv. Pinot noir / PN40024</strain>
        <tissue evidence="3">Leaf</tissue>
    </source>
</reference>
<organism evidence="3 4">
    <name type="scientific">Vitis vinifera</name>
    <name type="common">Grape</name>
    <dbReference type="NCBI Taxonomy" id="29760"/>
    <lineage>
        <taxon>Eukaryota</taxon>
        <taxon>Viridiplantae</taxon>
        <taxon>Streptophyta</taxon>
        <taxon>Embryophyta</taxon>
        <taxon>Tracheophyta</taxon>
        <taxon>Spermatophyta</taxon>
        <taxon>Magnoliopsida</taxon>
        <taxon>eudicotyledons</taxon>
        <taxon>Gunneridae</taxon>
        <taxon>Pentapetalae</taxon>
        <taxon>rosids</taxon>
        <taxon>Vitales</taxon>
        <taxon>Vitaceae</taxon>
        <taxon>Viteae</taxon>
        <taxon>Vitis</taxon>
    </lineage>
</organism>
<sequence length="141" mass="15662">MVNLGSNEKLSEFFESVYVMIFYRKKIFKLSSKKTPRKRDSLCQFSSPLSTSEVSKTATVILSGVMSILPQQKKILLLKTSLQKIASPNAWQLENVTDELPRVACGDALSHAEVPVFNRLVSNPRPTGDNAGDSNMNQAEK</sequence>
<accession>A0ABY9DUP8</accession>
<keyword evidence="4" id="KW-1185">Reference proteome</keyword>
<dbReference type="EMBL" id="CP126665">
    <property type="protein sequence ID" value="WKA10802.1"/>
    <property type="molecule type" value="Genomic_DNA"/>
</dbReference>
<evidence type="ECO:0000313" key="2">
    <source>
        <dbReference type="EMBL" id="WKA10784.1"/>
    </source>
</evidence>
<evidence type="ECO:0000313" key="3">
    <source>
        <dbReference type="EMBL" id="WKA10802.1"/>
    </source>
</evidence>
<evidence type="ECO:0000256" key="1">
    <source>
        <dbReference type="SAM" id="MobiDB-lite"/>
    </source>
</evidence>
<gene>
    <name evidence="2" type="ORF">VitviT2T_028339</name>
    <name evidence="3" type="ORF">VitviT2T_028357</name>
</gene>
<dbReference type="EMBL" id="CP126665">
    <property type="protein sequence ID" value="WKA10784.1"/>
    <property type="molecule type" value="Genomic_DNA"/>
</dbReference>
<name>A0ABY9DUP8_VITVI</name>
<feature type="region of interest" description="Disordered" evidence="1">
    <location>
        <begin position="120"/>
        <end position="141"/>
    </location>
</feature>